<accession>A0A1U7PWX8</accession>
<dbReference type="InterPro" id="IPR029044">
    <property type="entry name" value="Nucleotide-diphossugar_trans"/>
</dbReference>
<dbReference type="PANTHER" id="PTHR22916">
    <property type="entry name" value="GLYCOSYLTRANSFERASE"/>
    <property type="match status" value="1"/>
</dbReference>
<dbReference type="Pfam" id="PF00535">
    <property type="entry name" value="Glycos_transf_2"/>
    <property type="match status" value="1"/>
</dbReference>
<protein>
    <submittedName>
        <fullName evidence="2">Glycosyltransferase involved in cell wall bisynthesis</fullName>
    </submittedName>
</protein>
<keyword evidence="3" id="KW-1185">Reference proteome</keyword>
<dbReference type="OrthoDB" id="9810303at2"/>
<dbReference type="Proteomes" id="UP000187261">
    <property type="component" value="Unassembled WGS sequence"/>
</dbReference>
<reference evidence="3" key="1">
    <citation type="submission" date="2016-10" db="EMBL/GenBank/DDBJ databases">
        <authorList>
            <person name="Varghese N."/>
            <person name="Submissions S."/>
        </authorList>
    </citation>
    <scope>NUCLEOTIDE SEQUENCE [LARGE SCALE GENOMIC DNA]</scope>
    <source>
        <strain evidence="3">DSM 19482</strain>
    </source>
</reference>
<sequence length="305" mass="35387">MNEAKITIITPTYNRAHTLPRVYESLKNQTFKDFIWLIMDDGSTDATKVLVDQFQAENLMQIEYNSHQNQHKFITVFKGVEKVDTPYFMVVDSDDSYPANALELLYKEVSAVKNQDQYISVMGLSQYPNGEIVGHPYPGSGFDGSILEMRYRYKVRGDKFGIFITKTYQKLLKEFDYSPYLGKGYIPQSVFFNTYDAAGYKTRFVNKVVRTYHFDQDDASSVSNTRWTGKNTFGLMEGYLSFVNSYRRRLLRYPKALVRNLVGYQVYAMGNGIGFSDMQKKLKAFKGLALVLYPLSYFYYRKNKP</sequence>
<dbReference type="STRING" id="1121284.SAMN05660493_02116"/>
<keyword evidence="2" id="KW-0808">Transferase</keyword>
<dbReference type="CDD" id="cd00761">
    <property type="entry name" value="Glyco_tranf_GTA_type"/>
    <property type="match status" value="1"/>
</dbReference>
<dbReference type="PANTHER" id="PTHR22916:SF3">
    <property type="entry name" value="UDP-GLCNAC:BETAGAL BETA-1,3-N-ACETYLGLUCOSAMINYLTRANSFERASE-LIKE PROTEIN 1"/>
    <property type="match status" value="1"/>
</dbReference>
<feature type="domain" description="Glycosyltransferase 2-like" evidence="1">
    <location>
        <begin position="7"/>
        <end position="111"/>
    </location>
</feature>
<evidence type="ECO:0000313" key="2">
    <source>
        <dbReference type="EMBL" id="SIT97399.1"/>
    </source>
</evidence>
<dbReference type="EMBL" id="FTPU01000022">
    <property type="protein sequence ID" value="SIT97399.1"/>
    <property type="molecule type" value="Genomic_DNA"/>
</dbReference>
<proteinExistence type="predicted"/>
<evidence type="ECO:0000313" key="3">
    <source>
        <dbReference type="Proteomes" id="UP000187261"/>
    </source>
</evidence>
<organism evidence="2 3">
    <name type="scientific">Epilithonimonas bovis DSM 19482</name>
    <dbReference type="NCBI Taxonomy" id="1121284"/>
    <lineage>
        <taxon>Bacteria</taxon>
        <taxon>Pseudomonadati</taxon>
        <taxon>Bacteroidota</taxon>
        <taxon>Flavobacteriia</taxon>
        <taxon>Flavobacteriales</taxon>
        <taxon>Weeksellaceae</taxon>
        <taxon>Chryseobacterium group</taxon>
        <taxon>Epilithonimonas</taxon>
    </lineage>
</organism>
<dbReference type="GO" id="GO:0016758">
    <property type="term" value="F:hexosyltransferase activity"/>
    <property type="evidence" value="ECO:0007669"/>
    <property type="project" value="UniProtKB-ARBA"/>
</dbReference>
<dbReference type="Gene3D" id="3.90.550.10">
    <property type="entry name" value="Spore Coat Polysaccharide Biosynthesis Protein SpsA, Chain A"/>
    <property type="match status" value="1"/>
</dbReference>
<dbReference type="AlphaFoldDB" id="A0A1U7PWX8"/>
<name>A0A1U7PWX8_9FLAO</name>
<dbReference type="RefSeq" id="WP_076783562.1">
    <property type="nucleotide sequence ID" value="NZ_FTPU01000022.1"/>
</dbReference>
<evidence type="ECO:0000259" key="1">
    <source>
        <dbReference type="Pfam" id="PF00535"/>
    </source>
</evidence>
<gene>
    <name evidence="2" type="ORF">SAMN05660493_02116</name>
</gene>
<dbReference type="InterPro" id="IPR001173">
    <property type="entry name" value="Glyco_trans_2-like"/>
</dbReference>
<dbReference type="SUPFAM" id="SSF53448">
    <property type="entry name" value="Nucleotide-diphospho-sugar transferases"/>
    <property type="match status" value="1"/>
</dbReference>